<comment type="caution">
    <text evidence="1">The sequence shown here is derived from an EMBL/GenBank/DDBJ whole genome shotgun (WGS) entry which is preliminary data.</text>
</comment>
<gene>
    <name evidence="1" type="ORF">C1645_733071</name>
</gene>
<proteinExistence type="predicted"/>
<organism evidence="1 2">
    <name type="scientific">Glomus cerebriforme</name>
    <dbReference type="NCBI Taxonomy" id="658196"/>
    <lineage>
        <taxon>Eukaryota</taxon>
        <taxon>Fungi</taxon>
        <taxon>Fungi incertae sedis</taxon>
        <taxon>Mucoromycota</taxon>
        <taxon>Glomeromycotina</taxon>
        <taxon>Glomeromycetes</taxon>
        <taxon>Glomerales</taxon>
        <taxon>Glomeraceae</taxon>
        <taxon>Glomus</taxon>
    </lineage>
</organism>
<keyword evidence="2" id="KW-1185">Reference proteome</keyword>
<dbReference type="Proteomes" id="UP000265703">
    <property type="component" value="Unassembled WGS sequence"/>
</dbReference>
<dbReference type="AlphaFoldDB" id="A0A397TP62"/>
<dbReference type="EMBL" id="QKYT01000041">
    <property type="protein sequence ID" value="RIA96654.1"/>
    <property type="molecule type" value="Genomic_DNA"/>
</dbReference>
<name>A0A397TP62_9GLOM</name>
<accession>A0A397TP62</accession>
<dbReference type="OrthoDB" id="2322499at2759"/>
<evidence type="ECO:0000313" key="2">
    <source>
        <dbReference type="Proteomes" id="UP000265703"/>
    </source>
</evidence>
<sequence length="484" mass="57883">MSRLFFESEITLAKLLNLQQFTERIQKSIKRNDLNLIDAYNKVPKLNILSRFPERPSQISKYSYMSPEIFVMICEDLPPSALFSLSKTCIRFHTYLIDYSSSSQNIWKISRKNFFHTSQDYHPNLPLPSGWNEYNYCRFFTSSECQYCETIDNVHIYWTFRVRCCDKCLFTRTILIKEVHLHSMPFLGLPYIRYKRNIPFKEFGIYYRIDQRHPFGLFLEDEITNRLKEIKEKGVDEVLNELTDWKYDHKLHVENFKYLESKKESKNYLHVITKDIKDIDINIVKTFTSWHRAMYMIYENDKKNINWNSIENEMKLEAEIFRRRKFVYESIVKMYPRIGSNSISNLEENLKCARVDPLTILMQCPSYRNPLLIDNNFGNILDEKFFNKFLSQLEDEVKKLNLFPKGNIITISTALLMKIDEPIFKCEIPSCKQEEDIWYTPKLMKNHLNSLHETLFIIPEKEKVSVDMNKIVASMKKPLEEEML</sequence>
<reference evidence="1 2" key="1">
    <citation type="submission" date="2018-06" db="EMBL/GenBank/DDBJ databases">
        <title>Comparative genomics reveals the genomic features of Rhizophagus irregularis, R. cerebriforme, R. diaphanum and Gigaspora rosea, and their symbiotic lifestyle signature.</title>
        <authorList>
            <person name="Morin E."/>
            <person name="San Clemente H."/>
            <person name="Chen E.C.H."/>
            <person name="De La Providencia I."/>
            <person name="Hainaut M."/>
            <person name="Kuo A."/>
            <person name="Kohler A."/>
            <person name="Murat C."/>
            <person name="Tang N."/>
            <person name="Roy S."/>
            <person name="Loubradou J."/>
            <person name="Henrissat B."/>
            <person name="Grigoriev I.V."/>
            <person name="Corradi N."/>
            <person name="Roux C."/>
            <person name="Martin F.M."/>
        </authorList>
    </citation>
    <scope>NUCLEOTIDE SEQUENCE [LARGE SCALE GENOMIC DNA]</scope>
    <source>
        <strain evidence="1 2">DAOM 227022</strain>
    </source>
</reference>
<evidence type="ECO:0000313" key="1">
    <source>
        <dbReference type="EMBL" id="RIA96654.1"/>
    </source>
</evidence>
<protein>
    <recommendedName>
        <fullName evidence="3">F-box domain-containing protein</fullName>
    </recommendedName>
</protein>
<evidence type="ECO:0008006" key="3">
    <source>
        <dbReference type="Google" id="ProtNLM"/>
    </source>
</evidence>
<dbReference type="STRING" id="658196.A0A397TP62"/>